<protein>
    <recommendedName>
        <fullName evidence="2">Beta-glucuronidase C-terminal domain-containing protein</fullName>
    </recommendedName>
</protein>
<dbReference type="PANTHER" id="PTHR36183:SF3">
    <property type="entry name" value="BETA-GLUCURONIDASE C-TERMINAL DOMAIN-CONTAINING PROTEIN"/>
    <property type="match status" value="1"/>
</dbReference>
<accession>A0A1L7XNQ6</accession>
<evidence type="ECO:0000313" key="4">
    <source>
        <dbReference type="Proteomes" id="UP000184330"/>
    </source>
</evidence>
<organism evidence="3 4">
    <name type="scientific">Phialocephala subalpina</name>
    <dbReference type="NCBI Taxonomy" id="576137"/>
    <lineage>
        <taxon>Eukaryota</taxon>
        <taxon>Fungi</taxon>
        <taxon>Dikarya</taxon>
        <taxon>Ascomycota</taxon>
        <taxon>Pezizomycotina</taxon>
        <taxon>Leotiomycetes</taxon>
        <taxon>Helotiales</taxon>
        <taxon>Mollisiaceae</taxon>
        <taxon>Phialocephala</taxon>
        <taxon>Phialocephala fortinii species complex</taxon>
    </lineage>
</organism>
<evidence type="ECO:0000256" key="1">
    <source>
        <dbReference type="SAM" id="SignalP"/>
    </source>
</evidence>
<keyword evidence="4" id="KW-1185">Reference proteome</keyword>
<feature type="chain" id="PRO_5013199676" description="Beta-glucuronidase C-terminal domain-containing protein" evidence="1">
    <location>
        <begin position="20"/>
        <end position="481"/>
    </location>
</feature>
<proteinExistence type="predicted"/>
<feature type="domain" description="Beta-glucuronidase C-terminal" evidence="2">
    <location>
        <begin position="374"/>
        <end position="477"/>
    </location>
</feature>
<dbReference type="PANTHER" id="PTHR36183">
    <property type="entry name" value="BETA-GLUCURONIDASE"/>
    <property type="match status" value="1"/>
</dbReference>
<sequence length="481" mass="50081">MLLNCKQAAWIVLPALVRAATVTYSVPASVPTSAVALDVAPVGISFEFFTFPSYFLNVTATNQCLANFEALTGVWPPIRIGGTTQDRADYDPATSAYVVYSVASSVDAPASLTFGQSFMSLAATYAGNVVMGLNRGHNNISNTIAAAKVAKAKMSNLRAIELGNEPEYYLSASQPIAVAAGTWTPAVDAASQDDWDIRVGSALSTTKIIQAGNSNTAPPTWGAAELIATENATAQSYVYDYAHHNYPGGTISSLMSHSDIYSNLAVFDADIAAAATTGKDYVLGETNSVSGGGASTVSPLFGAALWTLDYSVMASSKNIKRTYFHHGTIGACYYCFWGRYDMGAPYYGAYVATAFMAGGASISELDTGSTNYAAYVVYDSAGKPLRVLLINSDYYSSGTRGSETFVLTGLGSGASVKSKRLTAASANSRVDQGGNPTFGGQTFANGTCVVGGTETFESTGLSGGVGSFVASASEALLVYLQ</sequence>
<dbReference type="Gene3D" id="3.20.20.80">
    <property type="entry name" value="Glycosidases"/>
    <property type="match status" value="1"/>
</dbReference>
<dbReference type="InterPro" id="IPR017853">
    <property type="entry name" value="GH"/>
</dbReference>
<evidence type="ECO:0000313" key="3">
    <source>
        <dbReference type="EMBL" id="CZR66577.1"/>
    </source>
</evidence>
<dbReference type="Proteomes" id="UP000184330">
    <property type="component" value="Unassembled WGS sequence"/>
</dbReference>
<dbReference type="InterPro" id="IPR052974">
    <property type="entry name" value="GH79_Enzymes"/>
</dbReference>
<reference evidence="3 4" key="1">
    <citation type="submission" date="2016-03" db="EMBL/GenBank/DDBJ databases">
        <authorList>
            <person name="Ploux O."/>
        </authorList>
    </citation>
    <scope>NUCLEOTIDE SEQUENCE [LARGE SCALE GENOMIC DNA]</scope>
    <source>
        <strain evidence="3 4">UAMH 11012</strain>
    </source>
</reference>
<dbReference type="AlphaFoldDB" id="A0A1L7XNQ6"/>
<evidence type="ECO:0000259" key="2">
    <source>
        <dbReference type="Pfam" id="PF16862"/>
    </source>
</evidence>
<gene>
    <name evidence="3" type="ORF">PAC_16478</name>
</gene>
<name>A0A1L7XNQ6_9HELO</name>
<dbReference type="InterPro" id="IPR031728">
    <property type="entry name" value="GlcAase_C"/>
</dbReference>
<dbReference type="EMBL" id="FJOG01000038">
    <property type="protein sequence ID" value="CZR66577.1"/>
    <property type="molecule type" value="Genomic_DNA"/>
</dbReference>
<dbReference type="OrthoDB" id="2796951at2759"/>
<keyword evidence="1" id="KW-0732">Signal</keyword>
<feature type="signal peptide" evidence="1">
    <location>
        <begin position="1"/>
        <end position="19"/>
    </location>
</feature>
<dbReference type="Pfam" id="PF16862">
    <property type="entry name" value="Glyco_hydro_79C"/>
    <property type="match status" value="1"/>
</dbReference>
<dbReference type="SUPFAM" id="SSF51445">
    <property type="entry name" value="(Trans)glycosidases"/>
    <property type="match status" value="1"/>
</dbReference>